<dbReference type="InterPro" id="IPR050058">
    <property type="entry name" value="Ala-tRNA_ligase"/>
</dbReference>
<dbReference type="SUPFAM" id="SSF55186">
    <property type="entry name" value="ThrRS/AlaRS common domain"/>
    <property type="match status" value="1"/>
</dbReference>
<evidence type="ECO:0000256" key="7">
    <source>
        <dbReference type="ARBA" id="ARBA00022833"/>
    </source>
</evidence>
<dbReference type="InterPro" id="IPR003156">
    <property type="entry name" value="DHHA1_dom"/>
</dbReference>
<comment type="function">
    <text evidence="13">Catalyzes the attachment of alanine to tRNA(Ala) in a two-step reaction: alanine is first activated by ATP to form Ala-AMP and then transferred to the acceptor end of tRNA(Ala). Also edits incorrectly charged tRNA(Ala) via its editing domain.</text>
</comment>
<dbReference type="GO" id="GO:0005524">
    <property type="term" value="F:ATP binding"/>
    <property type="evidence" value="ECO:0007669"/>
    <property type="project" value="UniProtKB-UniRule"/>
</dbReference>
<feature type="chain" id="PRO_5035240401" description="Alanine--tRNA ligase" evidence="14">
    <location>
        <begin position="19"/>
        <end position="990"/>
    </location>
</feature>
<evidence type="ECO:0000256" key="12">
    <source>
        <dbReference type="ARBA" id="ARBA00048300"/>
    </source>
</evidence>
<comment type="cofactor">
    <cofactor evidence="13">
        <name>Zn(2+)</name>
        <dbReference type="ChEBI" id="CHEBI:29105"/>
    </cofactor>
    <text evidence="13">Binds 1 zinc ion per subunit.</text>
</comment>
<feature type="domain" description="Alanyl-transfer RNA synthetases family profile" evidence="15">
    <location>
        <begin position="38"/>
        <end position="806"/>
    </location>
</feature>
<comment type="similarity">
    <text evidence="2">Belongs to the class-II aminoacyl-tRNA synthetase family. Alax-L subfamily.</text>
</comment>
<dbReference type="AlphaFoldDB" id="A0A8J2SPS5"/>
<dbReference type="HAMAP" id="MF_00036_B">
    <property type="entry name" value="Ala_tRNA_synth_B"/>
    <property type="match status" value="1"/>
</dbReference>
<keyword evidence="13" id="KW-0496">Mitochondrion</keyword>
<evidence type="ECO:0000256" key="4">
    <source>
        <dbReference type="ARBA" id="ARBA00022598"/>
    </source>
</evidence>
<dbReference type="Gene3D" id="3.30.930.10">
    <property type="entry name" value="Bira Bifunctional Protein, Domain 2"/>
    <property type="match status" value="1"/>
</dbReference>
<sequence>MRSPSVAMLLAVLRPVQALRGPTHKARHLTRRFSGEAWTVSRTRTAFTDYFESKREHSFVKSSPVVPLSDPTLLFANAGMNQFKPIFLGQVEPGTSLEGLTRATNSQKCIRAGGKHNDLEDVGLDTYHHTFFEMMGSWSFGDYFKAEAIQWATELMCDVYGLDKERLYATYFEGGDGLEPDLEAKQLWLDAGFAPERVLPGNKADNFWEMGDSGPCGPCTELHYDCIGGRDAAPLVNMDDASVIEIWNLVFIQFNRDGRTGELSSLPAKHVDTGLGLERLVAILNEKPSNYDTDAFQFLFDATHQLLPEGSAPYQGKLGDEDVGLRDTAYRAVADHIRCLCFAIADGAVVSNEGRGYVLRRILRRAVRYGVQTLGAQPGFFSKLAPALAASPYGDAYPELRNELDRVVSVLQEEEATFEKTLERGLRYLDEELAKSDGTLSGEAAFFLYDSLGFPVDLTELVAREKGYGVDVNGFEKEMQTQVERSRADRQAKAAAALGSATIELGAAETAALLASGVSQTTQSAVADAVKDDAVSGSGVVQALFIVDESGALQRVEARDLSDGPVGVVLDESPFYAEAGGQKNDVGVIEVDGVSLEVRDVQAYAGYVLHTCVATEGSIRVSASVESKVDAENRRRNAINHSMTHALNWALWTKLGDGVAQRGSDNDAERLRFDFSHGKALTTDELEEVEALVNGVIEKNDPVQRALVPLDEAMQIESLRAVFGENYPDPVRVVAVGLGEDTLDDVRADPSNAKWRAASIELCGGTHSLASGDAQRFVITREEAVAKGVRRVEAVTNGKAAEAARVGDELLAACQTLEKEEAPSQEQQKELRARIDAATCSAALKPKLRASLEAVAKRLAAKEKAKGAAAAGAAAEVVVEKCDEAAAAGHTSVVVEVPAGVDGKSVGKLAKKIHKAHPDLALFVVAGGGGKVGAFAAVPDGHALAPAGAWLNAALEPLGGRGGGKPTFAQGSAKGDDASAVVAAAKAFAA</sequence>
<keyword evidence="11 13" id="KW-0030">Aminoacyl-tRNA synthetase</keyword>
<dbReference type="GO" id="GO:0000049">
    <property type="term" value="F:tRNA binding"/>
    <property type="evidence" value="ECO:0007669"/>
    <property type="project" value="UniProtKB-KW"/>
</dbReference>
<dbReference type="CDD" id="cd00673">
    <property type="entry name" value="AlaRS_core"/>
    <property type="match status" value="1"/>
</dbReference>
<dbReference type="Gene3D" id="2.40.30.130">
    <property type="match status" value="1"/>
</dbReference>
<dbReference type="InterPro" id="IPR018162">
    <property type="entry name" value="Ala-tRNA-ligase_IIc_anticod-bd"/>
</dbReference>
<dbReference type="PANTHER" id="PTHR11777:SF9">
    <property type="entry name" value="ALANINE--TRNA LIGASE, CYTOPLASMIC"/>
    <property type="match status" value="1"/>
</dbReference>
<dbReference type="Gene3D" id="3.30.980.10">
    <property type="entry name" value="Threonyl-trna Synthetase, Chain A, domain 2"/>
    <property type="match status" value="1"/>
</dbReference>
<comment type="subunit">
    <text evidence="13">Monomer.</text>
</comment>
<dbReference type="SUPFAM" id="SSF50447">
    <property type="entry name" value="Translation proteins"/>
    <property type="match status" value="1"/>
</dbReference>
<dbReference type="GO" id="GO:0008270">
    <property type="term" value="F:zinc ion binding"/>
    <property type="evidence" value="ECO:0007669"/>
    <property type="project" value="UniProtKB-UniRule"/>
</dbReference>
<keyword evidence="17" id="KW-1185">Reference proteome</keyword>
<evidence type="ECO:0000256" key="13">
    <source>
        <dbReference type="HAMAP-Rule" id="MF_03133"/>
    </source>
</evidence>
<dbReference type="GO" id="GO:0005739">
    <property type="term" value="C:mitochondrion"/>
    <property type="evidence" value="ECO:0007669"/>
    <property type="project" value="UniProtKB-SubCell"/>
</dbReference>
<dbReference type="OrthoDB" id="2423964at2759"/>
<evidence type="ECO:0000256" key="1">
    <source>
        <dbReference type="ARBA" id="ARBA00004229"/>
    </source>
</evidence>
<dbReference type="Gene3D" id="3.10.310.40">
    <property type="match status" value="1"/>
</dbReference>
<feature type="binding site" evidence="13">
    <location>
        <position position="763"/>
    </location>
    <ligand>
        <name>Zn(2+)</name>
        <dbReference type="ChEBI" id="CHEBI:29105"/>
    </ligand>
</feature>
<dbReference type="GO" id="GO:0009507">
    <property type="term" value="C:chloroplast"/>
    <property type="evidence" value="ECO:0007669"/>
    <property type="project" value="UniProtKB-SubCell"/>
</dbReference>
<reference evidence="16" key="1">
    <citation type="submission" date="2021-11" db="EMBL/GenBank/DDBJ databases">
        <authorList>
            <consortium name="Genoscope - CEA"/>
            <person name="William W."/>
        </authorList>
    </citation>
    <scope>NUCLEOTIDE SEQUENCE</scope>
</reference>
<keyword evidence="6 13" id="KW-0547">Nucleotide-binding</keyword>
<dbReference type="Pfam" id="PF07973">
    <property type="entry name" value="tRNA_SAD"/>
    <property type="match status" value="1"/>
</dbReference>
<feature type="binding site" evidence="13">
    <location>
        <position position="641"/>
    </location>
    <ligand>
        <name>Zn(2+)</name>
        <dbReference type="ChEBI" id="CHEBI:29105"/>
    </ligand>
</feature>
<comment type="domain">
    <text evidence="13">Consists of three domains; the N-terminal catalytic domain, the editing domain and the C-terminal C-Ala domain. The editing domain removes incorrectly charged amino acids, while the C-Ala domain, along with tRNA(Ala), serves as a bridge to cooperatively bring together the editing and aminoacylation centers thus stimulating deacylation of misacylated tRNAs.</text>
</comment>
<evidence type="ECO:0000256" key="6">
    <source>
        <dbReference type="ARBA" id="ARBA00022741"/>
    </source>
</evidence>
<dbReference type="SMART" id="SM00863">
    <property type="entry name" value="tRNA_SAD"/>
    <property type="match status" value="1"/>
</dbReference>
<dbReference type="InterPro" id="IPR018164">
    <property type="entry name" value="Ala-tRNA-synth_IIc_N"/>
</dbReference>
<dbReference type="InterPro" id="IPR012947">
    <property type="entry name" value="tRNA_SAD"/>
</dbReference>
<evidence type="ECO:0000313" key="17">
    <source>
        <dbReference type="Proteomes" id="UP000789595"/>
    </source>
</evidence>
<dbReference type="GO" id="GO:0002161">
    <property type="term" value="F:aminoacyl-tRNA deacylase activity"/>
    <property type="evidence" value="ECO:0007669"/>
    <property type="project" value="TreeGrafter"/>
</dbReference>
<dbReference type="InterPro" id="IPR045864">
    <property type="entry name" value="aa-tRNA-synth_II/BPL/LPL"/>
</dbReference>
<evidence type="ECO:0000256" key="5">
    <source>
        <dbReference type="ARBA" id="ARBA00022723"/>
    </source>
</evidence>
<comment type="catalytic activity">
    <reaction evidence="12 13">
        <text>tRNA(Ala) + L-alanine + ATP = L-alanyl-tRNA(Ala) + AMP + diphosphate</text>
        <dbReference type="Rhea" id="RHEA:12540"/>
        <dbReference type="Rhea" id="RHEA-COMP:9657"/>
        <dbReference type="Rhea" id="RHEA-COMP:9923"/>
        <dbReference type="ChEBI" id="CHEBI:30616"/>
        <dbReference type="ChEBI" id="CHEBI:33019"/>
        <dbReference type="ChEBI" id="CHEBI:57972"/>
        <dbReference type="ChEBI" id="CHEBI:78442"/>
        <dbReference type="ChEBI" id="CHEBI:78497"/>
        <dbReference type="ChEBI" id="CHEBI:456215"/>
        <dbReference type="EC" id="6.1.1.7"/>
    </reaction>
</comment>
<dbReference type="EMBL" id="CAKKNE010000003">
    <property type="protein sequence ID" value="CAH0371537.1"/>
    <property type="molecule type" value="Genomic_DNA"/>
</dbReference>
<feature type="binding site" evidence="13">
    <location>
        <position position="645"/>
    </location>
    <ligand>
        <name>Zn(2+)</name>
        <dbReference type="ChEBI" id="CHEBI:29105"/>
    </ligand>
</feature>
<dbReference type="SUPFAM" id="SSF101353">
    <property type="entry name" value="Putative anticodon-binding domain of alanyl-tRNA synthetase (AlaRS)"/>
    <property type="match status" value="1"/>
</dbReference>
<keyword evidence="13" id="KW-0963">Cytoplasm</keyword>
<dbReference type="Pfam" id="PF01411">
    <property type="entry name" value="tRNA-synt_2c"/>
    <property type="match status" value="1"/>
</dbReference>
<dbReference type="InterPro" id="IPR023033">
    <property type="entry name" value="Ala_tRNA_ligase_euk/bac"/>
</dbReference>
<keyword evidence="9 13" id="KW-0694">RNA-binding</keyword>
<keyword evidence="8 13" id="KW-0067">ATP-binding</keyword>
<dbReference type="GO" id="GO:0004813">
    <property type="term" value="F:alanine-tRNA ligase activity"/>
    <property type="evidence" value="ECO:0007669"/>
    <property type="project" value="UniProtKB-UniRule"/>
</dbReference>
<dbReference type="Proteomes" id="UP000789595">
    <property type="component" value="Unassembled WGS sequence"/>
</dbReference>
<evidence type="ECO:0000256" key="14">
    <source>
        <dbReference type="SAM" id="SignalP"/>
    </source>
</evidence>
<evidence type="ECO:0000256" key="8">
    <source>
        <dbReference type="ARBA" id="ARBA00022840"/>
    </source>
</evidence>
<name>A0A8J2SPS5_9STRA</name>
<dbReference type="GO" id="GO:0070143">
    <property type="term" value="P:mitochondrial alanyl-tRNA aminoacylation"/>
    <property type="evidence" value="ECO:0007669"/>
    <property type="project" value="UniProtKB-UniRule"/>
</dbReference>
<dbReference type="PRINTS" id="PR00980">
    <property type="entry name" value="TRNASYNTHALA"/>
</dbReference>
<dbReference type="InterPro" id="IPR009000">
    <property type="entry name" value="Transl_B-barrel_sf"/>
</dbReference>
<keyword evidence="3 13" id="KW-0820">tRNA-binding</keyword>
<keyword evidence="7 13" id="KW-0862">Zinc</keyword>
<dbReference type="FunFam" id="3.30.930.10:FF:000011">
    <property type="entry name" value="Alanine--tRNA ligase, cytoplasmic"/>
    <property type="match status" value="1"/>
</dbReference>
<evidence type="ECO:0000256" key="2">
    <source>
        <dbReference type="ARBA" id="ARBA00008429"/>
    </source>
</evidence>
<evidence type="ECO:0000259" key="15">
    <source>
        <dbReference type="PROSITE" id="PS50860"/>
    </source>
</evidence>
<keyword evidence="10 13" id="KW-0648">Protein biosynthesis</keyword>
<dbReference type="PROSITE" id="PS50860">
    <property type="entry name" value="AA_TRNA_LIGASE_II_ALA"/>
    <property type="match status" value="1"/>
</dbReference>
<dbReference type="EC" id="6.1.1.7" evidence="13"/>
<keyword evidence="4 13" id="KW-0436">Ligase</keyword>
<keyword evidence="14" id="KW-0732">Signal</keyword>
<evidence type="ECO:0000256" key="9">
    <source>
        <dbReference type="ARBA" id="ARBA00022884"/>
    </source>
</evidence>
<feature type="binding site" evidence="13">
    <location>
        <position position="767"/>
    </location>
    <ligand>
        <name>Zn(2+)</name>
        <dbReference type="ChEBI" id="CHEBI:29105"/>
    </ligand>
</feature>
<evidence type="ECO:0000256" key="3">
    <source>
        <dbReference type="ARBA" id="ARBA00022555"/>
    </source>
</evidence>
<dbReference type="Pfam" id="PF02272">
    <property type="entry name" value="DHHA1"/>
    <property type="match status" value="1"/>
</dbReference>
<dbReference type="InterPro" id="IPR018163">
    <property type="entry name" value="Thr/Ala-tRNA-synth_IIc_edit"/>
</dbReference>
<accession>A0A8J2SPS5</accession>
<dbReference type="InterPro" id="IPR002318">
    <property type="entry name" value="Ala-tRNA-lgiase_IIc"/>
</dbReference>
<dbReference type="FunFam" id="3.30.980.10:FF:000004">
    <property type="entry name" value="Alanine--tRNA ligase, cytoplasmic"/>
    <property type="match status" value="1"/>
</dbReference>
<dbReference type="SUPFAM" id="SSF55681">
    <property type="entry name" value="Class II aaRS and biotin synthetases"/>
    <property type="match status" value="1"/>
</dbReference>
<comment type="subcellular location">
    <subcellularLocation>
        <location evidence="13">Mitochondrion</location>
    </subcellularLocation>
    <subcellularLocation>
        <location evidence="13">Cytoplasm</location>
    </subcellularLocation>
    <subcellularLocation>
        <location evidence="1">Plastid</location>
        <location evidence="1">Chloroplast</location>
    </subcellularLocation>
</comment>
<dbReference type="InterPro" id="IPR018165">
    <property type="entry name" value="Ala-tRNA-synth_IIc_core"/>
</dbReference>
<keyword evidence="5 13" id="KW-0479">Metal-binding</keyword>
<comment type="caution">
    <text evidence="16">The sequence shown here is derived from an EMBL/GenBank/DDBJ whole genome shotgun (WGS) entry which is preliminary data.</text>
</comment>
<dbReference type="PANTHER" id="PTHR11777">
    <property type="entry name" value="ALANYL-TRNA SYNTHETASE"/>
    <property type="match status" value="1"/>
</dbReference>
<protein>
    <recommendedName>
        <fullName evidence="13">Alanine--tRNA ligase</fullName>
        <ecNumber evidence="13">6.1.1.7</ecNumber>
    </recommendedName>
    <alternativeName>
        <fullName evidence="13">Alanyl-tRNA synthetase</fullName>
        <shortName evidence="13">AlaRS</shortName>
    </alternativeName>
</protein>
<organism evidence="16 17">
    <name type="scientific">Pelagomonas calceolata</name>
    <dbReference type="NCBI Taxonomy" id="35677"/>
    <lineage>
        <taxon>Eukaryota</taxon>
        <taxon>Sar</taxon>
        <taxon>Stramenopiles</taxon>
        <taxon>Ochrophyta</taxon>
        <taxon>Pelagophyceae</taxon>
        <taxon>Pelagomonadales</taxon>
        <taxon>Pelagomonadaceae</taxon>
        <taxon>Pelagomonas</taxon>
    </lineage>
</organism>
<proteinExistence type="inferred from homology"/>
<gene>
    <name evidence="16" type="ORF">PECAL_3P14860</name>
</gene>
<feature type="signal peptide" evidence="14">
    <location>
        <begin position="1"/>
        <end position="18"/>
    </location>
</feature>
<evidence type="ECO:0000313" key="16">
    <source>
        <dbReference type="EMBL" id="CAH0371537.1"/>
    </source>
</evidence>
<evidence type="ECO:0000256" key="10">
    <source>
        <dbReference type="ARBA" id="ARBA00022917"/>
    </source>
</evidence>
<evidence type="ECO:0000256" key="11">
    <source>
        <dbReference type="ARBA" id="ARBA00023146"/>
    </source>
</evidence>
<dbReference type="NCBIfam" id="TIGR00344">
    <property type="entry name" value="alaS"/>
    <property type="match status" value="1"/>
</dbReference>